<accession>A0AAW9RZ77</accession>
<dbReference type="Proteomes" id="UP001378188">
    <property type="component" value="Unassembled WGS sequence"/>
</dbReference>
<name>A0AAW9RZ77_9HYPH</name>
<dbReference type="InterPro" id="IPR020449">
    <property type="entry name" value="Tscrpt_reg_AraC-type_HTH"/>
</dbReference>
<evidence type="ECO:0000256" key="3">
    <source>
        <dbReference type="ARBA" id="ARBA00023163"/>
    </source>
</evidence>
<dbReference type="InterPro" id="IPR018060">
    <property type="entry name" value="HTH_AraC"/>
</dbReference>
<keyword evidence="3" id="KW-0804">Transcription</keyword>
<reference evidence="5 6" key="1">
    <citation type="submission" date="2024-02" db="EMBL/GenBank/DDBJ databases">
        <title>Genome analysis and characterization of Microbaculum marinisediminis sp. nov., isolated from marine sediment.</title>
        <authorList>
            <person name="Du Z.-J."/>
            <person name="Ye Y.-Q."/>
            <person name="Zhang Z.-R."/>
            <person name="Yuan S.-M."/>
            <person name="Zhang X.-Y."/>
        </authorList>
    </citation>
    <scope>NUCLEOTIDE SEQUENCE [LARGE SCALE GENOMIC DNA]</scope>
    <source>
        <strain evidence="5 6">SDUM1044001</strain>
    </source>
</reference>
<evidence type="ECO:0000313" key="6">
    <source>
        <dbReference type="Proteomes" id="UP001378188"/>
    </source>
</evidence>
<feature type="domain" description="HTH araC/xylS-type" evidence="4">
    <location>
        <begin position="208"/>
        <end position="309"/>
    </location>
</feature>
<dbReference type="SUPFAM" id="SSF51215">
    <property type="entry name" value="Regulatory protein AraC"/>
    <property type="match status" value="1"/>
</dbReference>
<evidence type="ECO:0000259" key="4">
    <source>
        <dbReference type="PROSITE" id="PS01124"/>
    </source>
</evidence>
<protein>
    <submittedName>
        <fullName evidence="5">Helix-turn-helix domain-containing protein</fullName>
    </submittedName>
</protein>
<dbReference type="PANTHER" id="PTHR46796:SF6">
    <property type="entry name" value="ARAC SUBFAMILY"/>
    <property type="match status" value="1"/>
</dbReference>
<evidence type="ECO:0000256" key="1">
    <source>
        <dbReference type="ARBA" id="ARBA00023015"/>
    </source>
</evidence>
<dbReference type="PRINTS" id="PR00032">
    <property type="entry name" value="HTHARAC"/>
</dbReference>
<dbReference type="AlphaFoldDB" id="A0AAW9RZ77"/>
<dbReference type="Pfam" id="PF12833">
    <property type="entry name" value="HTH_18"/>
    <property type="match status" value="1"/>
</dbReference>
<dbReference type="RefSeq" id="WP_340331278.1">
    <property type="nucleotide sequence ID" value="NZ_JAZHOF010000008.1"/>
</dbReference>
<dbReference type="Pfam" id="PF14525">
    <property type="entry name" value="AraC_binding_2"/>
    <property type="match status" value="1"/>
</dbReference>
<keyword evidence="2" id="KW-0238">DNA-binding</keyword>
<proteinExistence type="predicted"/>
<dbReference type="PROSITE" id="PS01124">
    <property type="entry name" value="HTH_ARAC_FAMILY_2"/>
    <property type="match status" value="1"/>
</dbReference>
<dbReference type="Gene3D" id="1.10.10.60">
    <property type="entry name" value="Homeodomain-like"/>
    <property type="match status" value="1"/>
</dbReference>
<keyword evidence="1" id="KW-0805">Transcription regulation</keyword>
<dbReference type="EMBL" id="JAZHOF010000008">
    <property type="protein sequence ID" value="MEJ8573575.1"/>
    <property type="molecule type" value="Genomic_DNA"/>
</dbReference>
<dbReference type="GO" id="GO:0003700">
    <property type="term" value="F:DNA-binding transcription factor activity"/>
    <property type="evidence" value="ECO:0007669"/>
    <property type="project" value="InterPro"/>
</dbReference>
<dbReference type="InterPro" id="IPR050204">
    <property type="entry name" value="AraC_XylS_family_regulators"/>
</dbReference>
<dbReference type="InterPro" id="IPR009057">
    <property type="entry name" value="Homeodomain-like_sf"/>
</dbReference>
<dbReference type="PANTHER" id="PTHR46796">
    <property type="entry name" value="HTH-TYPE TRANSCRIPTIONAL ACTIVATOR RHAS-RELATED"/>
    <property type="match status" value="1"/>
</dbReference>
<keyword evidence="6" id="KW-1185">Reference proteome</keyword>
<dbReference type="InterPro" id="IPR035418">
    <property type="entry name" value="AraC-bd_2"/>
</dbReference>
<evidence type="ECO:0000256" key="2">
    <source>
        <dbReference type="ARBA" id="ARBA00023125"/>
    </source>
</evidence>
<comment type="caution">
    <text evidence="5">The sequence shown here is derived from an EMBL/GenBank/DDBJ whole genome shotgun (WGS) entry which is preliminary data.</text>
</comment>
<evidence type="ECO:0000313" key="5">
    <source>
        <dbReference type="EMBL" id="MEJ8573575.1"/>
    </source>
</evidence>
<dbReference type="SMART" id="SM00342">
    <property type="entry name" value="HTH_ARAC"/>
    <property type="match status" value="1"/>
</dbReference>
<sequence length="313" mass="35482">MQRDVWSTSVVRGSDRFGYWNDVICEAVLNVEASSVDDGDFSADLSCNRLALGNFVHFRSEPHRIERSRRLVRFKPDDSYLISLQMSGLCHVRQGETEFTLGPGDIGVVNADRTMRLDFEQEVHRIVTVLPRRTLEAACSWLSPNGAVRLARGRPTTRLLTQLISEMASPEIDLRDDEERALGRTFLDLLGASRERHDGPVRDERLRDRLRAHLHENLADPELTPRSAADAIGISERTVHALFAGSGTTCRRWIIEERLKRAAAALRAPEWRGASVSDIAFRLGFNDLSHFSRRFKERYLLSPRDYRDAAGEG</sequence>
<organism evidence="5 6">
    <name type="scientific">Microbaculum marinum</name>
    <dbReference type="NCBI Taxonomy" id="1764581"/>
    <lineage>
        <taxon>Bacteria</taxon>
        <taxon>Pseudomonadati</taxon>
        <taxon>Pseudomonadota</taxon>
        <taxon>Alphaproteobacteria</taxon>
        <taxon>Hyphomicrobiales</taxon>
        <taxon>Tepidamorphaceae</taxon>
        <taxon>Microbaculum</taxon>
    </lineage>
</organism>
<dbReference type="InterPro" id="IPR037923">
    <property type="entry name" value="HTH-like"/>
</dbReference>
<dbReference type="GO" id="GO:0043565">
    <property type="term" value="F:sequence-specific DNA binding"/>
    <property type="evidence" value="ECO:0007669"/>
    <property type="project" value="InterPro"/>
</dbReference>
<gene>
    <name evidence="5" type="ORF">V3328_18945</name>
</gene>
<dbReference type="SUPFAM" id="SSF46689">
    <property type="entry name" value="Homeodomain-like"/>
    <property type="match status" value="1"/>
</dbReference>